<reference evidence="3" key="1">
    <citation type="submission" date="2014-09" db="EMBL/GenBank/DDBJ databases">
        <authorList>
            <person name="Mudge J."/>
            <person name="Ramaraj T."/>
            <person name="Lindquist I.E."/>
            <person name="Bharti A.K."/>
            <person name="Sundararajan A."/>
            <person name="Cameron C.T."/>
            <person name="Woodward J.E."/>
            <person name="May G.D."/>
            <person name="Brubaker C."/>
            <person name="Broadhvest J."/>
            <person name="Wilkins T.A."/>
        </authorList>
    </citation>
    <scope>NUCLEOTIDE SEQUENCE</scope>
    <source>
        <strain evidence="3">cv. AKA8401</strain>
    </source>
</reference>
<proteinExistence type="predicted"/>
<protein>
    <submittedName>
        <fullName evidence="2">Uncharacterized protein</fullName>
    </submittedName>
</protein>
<sequence>MPFMMLGGEYRRGKRARNGQKTEKMGQRGKSTRHGLPQTAPEEAPKRDTEKEARNYSKKAD</sequence>
<name>A0A0B0NEY1_GOSAR</name>
<dbReference type="Proteomes" id="UP000032142">
    <property type="component" value="Unassembled WGS sequence"/>
</dbReference>
<evidence type="ECO:0000313" key="3">
    <source>
        <dbReference type="Proteomes" id="UP000032142"/>
    </source>
</evidence>
<feature type="compositionally biased region" description="Basic and acidic residues" evidence="1">
    <location>
        <begin position="43"/>
        <end position="61"/>
    </location>
</feature>
<evidence type="ECO:0000313" key="2">
    <source>
        <dbReference type="EMBL" id="KHG13138.1"/>
    </source>
</evidence>
<keyword evidence="3" id="KW-1185">Reference proteome</keyword>
<feature type="region of interest" description="Disordered" evidence="1">
    <location>
        <begin position="1"/>
        <end position="61"/>
    </location>
</feature>
<accession>A0A0B0NEY1</accession>
<dbReference type="EMBL" id="KN398976">
    <property type="protein sequence ID" value="KHG13138.1"/>
    <property type="molecule type" value="Genomic_DNA"/>
</dbReference>
<evidence type="ECO:0000256" key="1">
    <source>
        <dbReference type="SAM" id="MobiDB-lite"/>
    </source>
</evidence>
<dbReference type="AlphaFoldDB" id="A0A0B0NEY1"/>
<organism evidence="2 3">
    <name type="scientific">Gossypium arboreum</name>
    <name type="common">Tree cotton</name>
    <name type="synonym">Gossypium nanking</name>
    <dbReference type="NCBI Taxonomy" id="29729"/>
    <lineage>
        <taxon>Eukaryota</taxon>
        <taxon>Viridiplantae</taxon>
        <taxon>Streptophyta</taxon>
        <taxon>Embryophyta</taxon>
        <taxon>Tracheophyta</taxon>
        <taxon>Spermatophyta</taxon>
        <taxon>Magnoliopsida</taxon>
        <taxon>eudicotyledons</taxon>
        <taxon>Gunneridae</taxon>
        <taxon>Pentapetalae</taxon>
        <taxon>rosids</taxon>
        <taxon>malvids</taxon>
        <taxon>Malvales</taxon>
        <taxon>Malvaceae</taxon>
        <taxon>Malvoideae</taxon>
        <taxon>Gossypium</taxon>
    </lineage>
</organism>
<gene>
    <name evidence="2" type="ORF">F383_16555</name>
</gene>